<sequence>MIMIKFCNLIYFNLYKLGLLINEMSVYPINNFLFKNNKKGEEVIKAVKEVSENKKNGIKITLAGMHFYALVYLFILGSINSVLICLQEVNIAININDDNLLLLLCIPSVIFAYFLIDYKDRYLDYFKYFEKFTTKKKRIWALISLLTVIFLWFWGFGSLIFRLILNNN</sequence>
<accession>A0A212IZ04</accession>
<keyword evidence="1" id="KW-1133">Transmembrane helix</keyword>
<name>A0A212IZ04_9BACT</name>
<feature type="transmembrane region" description="Helical" evidence="1">
    <location>
        <begin position="139"/>
        <end position="165"/>
    </location>
</feature>
<dbReference type="RefSeq" id="WP_296946516.1">
    <property type="nucleotide sequence ID" value="NZ_LT599021.1"/>
</dbReference>
<keyword evidence="1" id="KW-0472">Membrane</keyword>
<gene>
    <name evidence="2" type="ORF">KL86DYS2_10355</name>
</gene>
<proteinExistence type="predicted"/>
<keyword evidence="1" id="KW-0812">Transmembrane</keyword>
<protein>
    <submittedName>
        <fullName evidence="2">Uncharacterized protein</fullName>
    </submittedName>
</protein>
<organism evidence="2">
    <name type="scientific">uncultured Dysgonomonas sp</name>
    <dbReference type="NCBI Taxonomy" id="206096"/>
    <lineage>
        <taxon>Bacteria</taxon>
        <taxon>Pseudomonadati</taxon>
        <taxon>Bacteroidota</taxon>
        <taxon>Bacteroidia</taxon>
        <taxon>Bacteroidales</taxon>
        <taxon>Dysgonomonadaceae</taxon>
        <taxon>Dysgonomonas</taxon>
        <taxon>environmental samples</taxon>
    </lineage>
</organism>
<dbReference type="EMBL" id="FLUL01000001">
    <property type="protein sequence ID" value="SBV92400.1"/>
    <property type="molecule type" value="Genomic_DNA"/>
</dbReference>
<feature type="transmembrane region" description="Helical" evidence="1">
    <location>
        <begin position="67"/>
        <end position="93"/>
    </location>
</feature>
<feature type="transmembrane region" description="Helical" evidence="1">
    <location>
        <begin position="99"/>
        <end position="118"/>
    </location>
</feature>
<dbReference type="AlphaFoldDB" id="A0A212IZ04"/>
<evidence type="ECO:0000313" key="2">
    <source>
        <dbReference type="EMBL" id="SBV92400.1"/>
    </source>
</evidence>
<reference evidence="2" key="1">
    <citation type="submission" date="2016-04" db="EMBL/GenBank/DDBJ databases">
        <authorList>
            <person name="Evans L.H."/>
            <person name="Alamgir A."/>
            <person name="Owens N."/>
            <person name="Weber N.D."/>
            <person name="Virtaneva K."/>
            <person name="Barbian K."/>
            <person name="Babar A."/>
            <person name="Rosenke K."/>
        </authorList>
    </citation>
    <scope>NUCLEOTIDE SEQUENCE</scope>
    <source>
        <strain evidence="2">86-2</strain>
    </source>
</reference>
<evidence type="ECO:0000256" key="1">
    <source>
        <dbReference type="SAM" id="Phobius"/>
    </source>
</evidence>